<keyword evidence="2" id="KW-0812">Transmembrane</keyword>
<sequence length="429" mass="44288">MNDPFDHSAAAPLRLPPGQKRPLDKTIIAAGSVLSGAMLGLAMPSLVGGEGIMPLVKAGLLAAGATIVSYGINRLAVERGAPLAVVGYKSAAVLSVVGILAVGGGLFGATYPGLVYRDVEQLRLEAHGRALATYAATHAEGAAGASRIAPAMAAIRDDLEAKFACEVAASCVSGKAKGGHGSVARALDDKRGRAAALLTQVEQGERGRATALRTINALQGSYDRAAASEDLAGKEKRRVLQGIDLELKQAVAVLDEAVPVALLTAYGEELKAGGEPALAAILRGHGASLDRVIAGLPEKAPAAPAFPRPTGVSDTFFYTGHFLPIAAIAAVTELVFPVSLWLYTYLVLSWVVTRDQPRPHRAPSPEEVALQAVLPTLGSVARKRPVPLIEAPPTTVPGEDDDAPDPEPAPRGYGRRTRTPNGHAGTGKA</sequence>
<proteinExistence type="predicted"/>
<reference evidence="3 4" key="1">
    <citation type="submission" date="2007-07" db="EMBL/GenBank/DDBJ databases">
        <title>Complete sequence of chromosome of Xanthobacter autotrophicus Py2.</title>
        <authorList>
            <consortium name="US DOE Joint Genome Institute"/>
            <person name="Copeland A."/>
            <person name="Lucas S."/>
            <person name="Lapidus A."/>
            <person name="Barry K."/>
            <person name="Glavina del Rio T."/>
            <person name="Hammon N."/>
            <person name="Israni S."/>
            <person name="Dalin E."/>
            <person name="Tice H."/>
            <person name="Pitluck S."/>
            <person name="Sims D."/>
            <person name="Brettin T."/>
            <person name="Bruce D."/>
            <person name="Detter J.C."/>
            <person name="Han C."/>
            <person name="Tapia R."/>
            <person name="Brainard J."/>
            <person name="Schmutz J."/>
            <person name="Larimer F."/>
            <person name="Land M."/>
            <person name="Hauser L."/>
            <person name="Kyrpides N."/>
            <person name="Kim E."/>
            <person name="Ensigns S.A."/>
            <person name="Richardson P."/>
        </authorList>
    </citation>
    <scope>NUCLEOTIDE SEQUENCE [LARGE SCALE GENOMIC DNA]</scope>
    <source>
        <strain evidence="4">ATCC BAA-1158 / Py2</strain>
    </source>
</reference>
<dbReference type="eggNOG" id="ENOG5032V7P">
    <property type="taxonomic scope" value="Bacteria"/>
</dbReference>
<keyword evidence="2" id="KW-1133">Transmembrane helix</keyword>
<feature type="transmembrane region" description="Helical" evidence="2">
    <location>
        <begin position="52"/>
        <end position="72"/>
    </location>
</feature>
<evidence type="ECO:0000313" key="4">
    <source>
        <dbReference type="Proteomes" id="UP000002417"/>
    </source>
</evidence>
<dbReference type="OrthoDB" id="7867047at2"/>
<dbReference type="EMBL" id="CP000781">
    <property type="protein sequence ID" value="ABS65497.1"/>
    <property type="molecule type" value="Genomic_DNA"/>
</dbReference>
<evidence type="ECO:0000256" key="1">
    <source>
        <dbReference type="SAM" id="MobiDB-lite"/>
    </source>
</evidence>
<keyword evidence="4" id="KW-1185">Reference proteome</keyword>
<dbReference type="AlphaFoldDB" id="A7IBV4"/>
<dbReference type="Proteomes" id="UP000002417">
    <property type="component" value="Chromosome"/>
</dbReference>
<feature type="region of interest" description="Disordered" evidence="1">
    <location>
        <begin position="384"/>
        <end position="429"/>
    </location>
</feature>
<keyword evidence="2" id="KW-0472">Membrane</keyword>
<feature type="transmembrane region" description="Helical" evidence="2">
    <location>
        <begin position="27"/>
        <end position="46"/>
    </location>
</feature>
<evidence type="ECO:0000256" key="2">
    <source>
        <dbReference type="SAM" id="Phobius"/>
    </source>
</evidence>
<organism evidence="3 4">
    <name type="scientific">Xanthobacter autotrophicus (strain ATCC BAA-1158 / Py2)</name>
    <dbReference type="NCBI Taxonomy" id="78245"/>
    <lineage>
        <taxon>Bacteria</taxon>
        <taxon>Pseudomonadati</taxon>
        <taxon>Pseudomonadota</taxon>
        <taxon>Alphaproteobacteria</taxon>
        <taxon>Hyphomicrobiales</taxon>
        <taxon>Xanthobacteraceae</taxon>
        <taxon>Xanthobacter</taxon>
    </lineage>
</organism>
<protein>
    <submittedName>
        <fullName evidence="3">Uncharacterized protein</fullName>
    </submittedName>
</protein>
<dbReference type="HOGENOM" id="CLU_639265_0_0_5"/>
<dbReference type="STRING" id="78245.Xaut_0239"/>
<name>A7IBV4_XANP2</name>
<gene>
    <name evidence="3" type="ordered locus">Xaut_0239</name>
</gene>
<dbReference type="KEGG" id="xau:Xaut_0239"/>
<feature type="transmembrane region" description="Helical" evidence="2">
    <location>
        <begin position="92"/>
        <end position="114"/>
    </location>
</feature>
<accession>A7IBV4</accession>
<evidence type="ECO:0000313" key="3">
    <source>
        <dbReference type="EMBL" id="ABS65497.1"/>
    </source>
</evidence>